<name>A0A9D4YUZ5_CHLVU</name>
<dbReference type="AlphaFoldDB" id="A0A9D4YUZ5"/>
<feature type="region of interest" description="Disordered" evidence="2">
    <location>
        <begin position="41"/>
        <end position="84"/>
    </location>
</feature>
<evidence type="ECO:0000313" key="4">
    <source>
        <dbReference type="Proteomes" id="UP001055712"/>
    </source>
</evidence>
<reference evidence="3" key="2">
    <citation type="submission" date="2020-11" db="EMBL/GenBank/DDBJ databases">
        <authorList>
            <person name="Cecchin M."/>
            <person name="Marcolungo L."/>
            <person name="Rossato M."/>
            <person name="Girolomoni L."/>
            <person name="Cosentino E."/>
            <person name="Cuine S."/>
            <person name="Li-Beisson Y."/>
            <person name="Delledonne M."/>
            <person name="Ballottari M."/>
        </authorList>
    </citation>
    <scope>NUCLEOTIDE SEQUENCE</scope>
    <source>
        <strain evidence="3">211/11P</strain>
        <tissue evidence="3">Whole cell</tissue>
    </source>
</reference>
<protein>
    <submittedName>
        <fullName evidence="3">Uncharacterized protein</fullName>
    </submittedName>
</protein>
<accession>A0A9D4YUZ5</accession>
<reference evidence="3" key="1">
    <citation type="journal article" date="2019" name="Plant J.">
        <title>Chlorella vulgaris genome assembly and annotation reveals the molecular basis for metabolic acclimation to high light conditions.</title>
        <authorList>
            <person name="Cecchin M."/>
            <person name="Marcolungo L."/>
            <person name="Rossato M."/>
            <person name="Girolomoni L."/>
            <person name="Cosentino E."/>
            <person name="Cuine S."/>
            <person name="Li-Beisson Y."/>
            <person name="Delledonne M."/>
            <person name="Ballottari M."/>
        </authorList>
    </citation>
    <scope>NUCLEOTIDE SEQUENCE</scope>
    <source>
        <strain evidence="3">211/11P</strain>
    </source>
</reference>
<sequence>MSALRLAAPAAARGLDSLAASRHQACASLRGFGQPPPHFPACRAWRDGRDAAGTKDGGRRWDETFSPPPAPSSGASSTSSQDAEGEMLRQILQISLGNTARFKNLGAKFEALQDRLEATNATDAATNATAQAIKAEVVDMKARIEAAEADFAAFQAELQAANEEAACLDRKMGELEAAVANAAARFPQRRRAGRAESFKNGRVARR</sequence>
<evidence type="ECO:0000256" key="2">
    <source>
        <dbReference type="SAM" id="MobiDB-lite"/>
    </source>
</evidence>
<gene>
    <name evidence="3" type="ORF">D9Q98_007128</name>
</gene>
<comment type="caution">
    <text evidence="3">The sequence shown here is derived from an EMBL/GenBank/DDBJ whole genome shotgun (WGS) entry which is preliminary data.</text>
</comment>
<feature type="region of interest" description="Disordered" evidence="2">
    <location>
        <begin position="186"/>
        <end position="206"/>
    </location>
</feature>
<organism evidence="3 4">
    <name type="scientific">Chlorella vulgaris</name>
    <name type="common">Green alga</name>
    <dbReference type="NCBI Taxonomy" id="3077"/>
    <lineage>
        <taxon>Eukaryota</taxon>
        <taxon>Viridiplantae</taxon>
        <taxon>Chlorophyta</taxon>
        <taxon>core chlorophytes</taxon>
        <taxon>Trebouxiophyceae</taxon>
        <taxon>Chlorellales</taxon>
        <taxon>Chlorellaceae</taxon>
        <taxon>Chlorella clade</taxon>
        <taxon>Chlorella</taxon>
    </lineage>
</organism>
<keyword evidence="1" id="KW-0175">Coiled coil</keyword>
<evidence type="ECO:0000313" key="3">
    <source>
        <dbReference type="EMBL" id="KAI3427191.1"/>
    </source>
</evidence>
<dbReference type="Proteomes" id="UP001055712">
    <property type="component" value="Unassembled WGS sequence"/>
</dbReference>
<dbReference type="EMBL" id="SIDB01000010">
    <property type="protein sequence ID" value="KAI3427191.1"/>
    <property type="molecule type" value="Genomic_DNA"/>
</dbReference>
<feature type="compositionally biased region" description="Basic and acidic residues" evidence="2">
    <location>
        <begin position="44"/>
        <end position="63"/>
    </location>
</feature>
<keyword evidence="4" id="KW-1185">Reference proteome</keyword>
<proteinExistence type="predicted"/>
<feature type="coiled-coil region" evidence="1">
    <location>
        <begin position="130"/>
        <end position="178"/>
    </location>
</feature>
<evidence type="ECO:0000256" key="1">
    <source>
        <dbReference type="SAM" id="Coils"/>
    </source>
</evidence>